<gene>
    <name evidence="2" type="ORF">Pmar_PMAR011855</name>
</gene>
<evidence type="ECO:0000313" key="3">
    <source>
        <dbReference type="Proteomes" id="UP000007800"/>
    </source>
</evidence>
<organism evidence="3">
    <name type="scientific">Perkinsus marinus (strain ATCC 50983 / TXsc)</name>
    <dbReference type="NCBI Taxonomy" id="423536"/>
    <lineage>
        <taxon>Eukaryota</taxon>
        <taxon>Sar</taxon>
        <taxon>Alveolata</taxon>
        <taxon>Perkinsozoa</taxon>
        <taxon>Perkinsea</taxon>
        <taxon>Perkinsida</taxon>
        <taxon>Perkinsidae</taxon>
        <taxon>Perkinsus</taxon>
    </lineage>
</organism>
<keyword evidence="3" id="KW-1185">Reference proteome</keyword>
<evidence type="ECO:0000313" key="2">
    <source>
        <dbReference type="EMBL" id="EER05806.1"/>
    </source>
</evidence>
<reference evidence="2 3" key="1">
    <citation type="submission" date="2008-07" db="EMBL/GenBank/DDBJ databases">
        <authorList>
            <person name="El-Sayed N."/>
            <person name="Caler E."/>
            <person name="Inman J."/>
            <person name="Amedeo P."/>
            <person name="Hass B."/>
            <person name="Wortman J."/>
        </authorList>
    </citation>
    <scope>NUCLEOTIDE SEQUENCE [LARGE SCALE GENOMIC DNA]</scope>
    <source>
        <strain evidence="3">ATCC 50983 / TXsc</strain>
    </source>
</reference>
<proteinExistence type="predicted"/>
<dbReference type="Proteomes" id="UP000007800">
    <property type="component" value="Unassembled WGS sequence"/>
</dbReference>
<dbReference type="OMA" id="PYSVDYV"/>
<sequence>MLLGRNFRRTEVHHNNNNTTSSSKTSSEENETIAGSEASPVRSRQAAHRHLRSSPYSVDYVQTANVSEGRHGREMGGQIKLLTNVVGSVVRAPAQPLAVSKGGMLTQRFPEIVSMTSPISAYLVFSLSCGDVEISTLHKFADLSSLDTLLGDADTNDSDLMRLLETDLAFVLQPAGSALRHLPVKGPKDADPVAKAFGKEACSMRKYTHPVSGAKVVDLCIDIFSMRIVKYLFSKLAFSKGRQTDIFVTDFTKRTCLCAFRLEATDSLLTVASS</sequence>
<dbReference type="AlphaFoldDB" id="C5LBI5"/>
<accession>C5LBI5</accession>
<name>C5LBI5_PERM5</name>
<dbReference type="GeneID" id="9043236"/>
<protein>
    <submittedName>
        <fullName evidence="2">Uncharacterized protein</fullName>
    </submittedName>
</protein>
<feature type="region of interest" description="Disordered" evidence="1">
    <location>
        <begin position="1"/>
        <end position="54"/>
    </location>
</feature>
<dbReference type="EMBL" id="GG680918">
    <property type="protein sequence ID" value="EER05806.1"/>
    <property type="molecule type" value="Genomic_DNA"/>
</dbReference>
<feature type="compositionally biased region" description="Low complexity" evidence="1">
    <location>
        <begin position="15"/>
        <end position="25"/>
    </location>
</feature>
<evidence type="ECO:0000256" key="1">
    <source>
        <dbReference type="SAM" id="MobiDB-lite"/>
    </source>
</evidence>
<dbReference type="RefSeq" id="XP_002773990.1">
    <property type="nucleotide sequence ID" value="XM_002773944.1"/>
</dbReference>
<dbReference type="OrthoDB" id="417801at2759"/>
<dbReference type="InParanoid" id="C5LBI5"/>